<dbReference type="SUPFAM" id="SSF81296">
    <property type="entry name" value="E set domains"/>
    <property type="match status" value="6"/>
</dbReference>
<dbReference type="InterPro" id="IPR013783">
    <property type="entry name" value="Ig-like_fold"/>
</dbReference>
<dbReference type="SMART" id="SM00710">
    <property type="entry name" value="PbH1"/>
    <property type="match status" value="12"/>
</dbReference>
<comment type="subcellular location">
    <subcellularLocation>
        <location evidence="2">Cell membrane</location>
    </subcellularLocation>
    <subcellularLocation>
        <location evidence="3">Cell projection</location>
    </subcellularLocation>
    <subcellularLocation>
        <location evidence="1">Membrane</location>
        <topology evidence="1">Single-pass membrane protein</topology>
    </subcellularLocation>
</comment>
<evidence type="ECO:0000256" key="3">
    <source>
        <dbReference type="ARBA" id="ARBA00004316"/>
    </source>
</evidence>
<gene>
    <name evidence="11" type="ORF">MN116_000801</name>
</gene>
<evidence type="ECO:0000256" key="4">
    <source>
        <dbReference type="ARBA" id="ARBA00022475"/>
    </source>
</evidence>
<dbReference type="InterPro" id="IPR052387">
    <property type="entry name" value="Fibrocystin"/>
</dbReference>
<comment type="caution">
    <text evidence="11">The sequence shown here is derived from an EMBL/GenBank/DDBJ whole genome shotgun (WGS) entry which is preliminary data.</text>
</comment>
<keyword evidence="8" id="KW-0966">Cell projection</keyword>
<protein>
    <recommendedName>
        <fullName evidence="10">G8 domain-containing protein</fullName>
    </recommendedName>
</protein>
<reference evidence="11" key="2">
    <citation type="journal article" date="2023" name="Infect Dis Poverty">
        <title>Chromosome-scale genome of the human blood fluke Schistosoma mekongi and its implications for public health.</title>
        <authorList>
            <person name="Zhou M."/>
            <person name="Xu L."/>
            <person name="Xu D."/>
            <person name="Chen W."/>
            <person name="Khan J."/>
            <person name="Hu Y."/>
            <person name="Huang H."/>
            <person name="Wei H."/>
            <person name="Zhang Y."/>
            <person name="Chusongsang P."/>
            <person name="Tanasarnprasert K."/>
            <person name="Hu X."/>
            <person name="Limpanont Y."/>
            <person name="Lv Z."/>
        </authorList>
    </citation>
    <scope>NUCLEOTIDE SEQUENCE</scope>
    <source>
        <strain evidence="11">LV_2022a</strain>
    </source>
</reference>
<sequence length="4416" mass="487578">MITKMNMINLIYLIGIFVHLLNAQKICPSVNYITPNEASTEGGSAIMIFGCGFEQSAFVLPGSNTNSGNRVYLKSAWQTYTAELVEEGENMLKFSSPKLPEDSYSIVVTVSGVFIPPARMCLGYACILTVKSSVTPTIEKISPIYAPPGSVIGMNGTIFTSRFSSNLDVFTVGKSQSIVSYGIALLSPTSDKGYIMCKRNVSQIGSVNISFIVDSPYGRSRVIESAYRVDRNEQTFMHQSYSVIQNVTSIHTSSSGGGSIEIIGDYLKPQSDVTITVGNTKCLPTLINSTYIQCILDGIGQASKPMFYPGNRGLIVQFWPNLTTTNVNDLLAMNFEQNTQSSVKEVYLFEPDFIPNSLFNGTGVIRLTMIFVPPKSSYYQFIVTSANIYALLGGKMNETPTQMTVVNSRTKSIYLRENEDTISQPTAVIRLCASLLNTSINSQQLKASKPTSYLISIKSNISTERQIVDHSALVSSLITPISEVQTIFIPIAATQYKLCLFDSCTLPLPVQNPNVATINTELNEKFNSSTVITKIKQTTNDYLVLEITFPNEFGDLPLLNVQTIPDTINKPQVNEIVKGMTGIFNTIRPSYGGMYSYVTYKLASTENEIRSAYLNLGSSWCPSKLTNPLIKYAILDDFETSTLKEVTTETIAFCGRQCALNLFTYQFSQLVSVNTNPYLCFAIKGKTKDTLNFTYNAFGLTTRLLKQTFTYTTDLTLPDENSWKFKCFNVLQLLRLDPRNVNATLFQLESFSIEPRKKFYELEYSLYLDTVYMGTKPIFDNPDDVATWPRFPKDLFSEIIVKKDSTIGVFTVEIITKSCRNSFQLFGITGINIPIDNKTIGQTVILRDERWPTSVHSSITRNQLASPPIDGSFVLSFKGVTTSRIPAKYIDPSIIERLLNLHPLMGSVRVIRSGWCSNFQYNVWLDSLPGDQPELIIMNGTKLIGDATQITVQKSNIGELVMCPISSDMIATKHSVPQVRLYVDNFPAYCNTSCDHQFTDLLSPVVSSSQVQIIDKKLTLILSGNDFIADSPNSYELYLMFNEEIVLKQQPFRTTTTELYFFNQYVSSIPCGLLTGRLRLTDKGFTKYTTDIQLGSEGSEIKDVLQTGIFEYGNEYLRIIGSRFLPSHTFVYFDDVPCTIINMTTTEIICLLPITQLSGKKLVSVVQHGNNISRIEDFTTKQANGPVITSVVQTKVASVSGTTQIIINGAGFTPTMLIFIGGVKVENFTFINQTQIILLAPPQKVNGEKVILLFDANNAIINSGFSVTYKFEINDVKPQIGSFVGGQIVNIFGEGFDNDIRVYMQPVTVDNQLCNDRPRAECQILFKNSTTVQCRTTSLVKKHYILDNGIDTIHGLGYQWQPKTLTIIQGDSVIWIWNTTTRTNPLMIAEVSSLSDITPSEYGFHSGQPTQNGAYVFNFTRPGTYYYTSSTTFLMMGIIEVKAFDDCMTEVVVETDYSTAVHTNVPDTVSWDPLITCGTGFNCETLKKSSELTAKHSFVYRGCATPIVYSFSPFNIYSGSKIVVTSHVLATCVNELDINVGGAYCTSPVQGINDSESIECTLEEEQVVSAGILTGQMLRPCISHRNLGHALLEVSTNEFEQYAFFWPQINCDKTYGIGSIYGGSQLIVYGTGFDPIYNDLNKVTLSNGQNCMIREVTSGYIKCFVPKQDVLINDKVLNVTIEVQTKSRNQDNWIDAQHSSHTDCIYSYSINATPVIKQINPHEINANQTLIIRGSNLMFPNENITHIKIQLDGIACVVDPLLSSIDTLSCQINGSLPAGYVTFSLFDELYGYPKYETNVTLISQTTLYSLNPSKGSFAGGTIIQINGNGMNDPTLKIYINSNECQIINDNRSVNQVFCRTPAIQNYSTLQDYQVSVNLSTGASIPNGYTYANMQTPIVFNATVNPIIINETLINEVKIYGNKLNGDTTHSKTTEIRLNQKMCELKTIQNDYIQCYVINLPSDVYQLIVDTPVYGYAISNVSIDIKFSLKSISPSSGGIGGGQLVEIQGTGMDVEKSTVLICNQLCAIVGGSSLALRCVTPKSTTINPTVCDVTVAVPNSLQATLTAAFEYDSNLSPRIIDVYPLIGGTGGGTNLTIIGNLFDNSTTVNIGGSNCQVISFNDSVIICQTSEHNQSEKVPIEVTVENIGKASGSFTYYYVDRWSSQFTWNNQPIPVENDFVVINQNQNVMLDTDTPILSMLLINGGTLFFDPTKDIQLHSKYILIVNDGKFLIGSPTEPYTKQAKITLHGHVREKELPLYGAKVLALRNGTISIHGKPRLITWTRLAKTAEAGSKILELEHSVDWQPGEHIIITSTGGKASHNESEEHVIKDISSDNRVITLMVPLTYKKLSIKKTYSNGVIGNFAAEVGLLSRNILIRGTEEPIVSSDVQQCPSDFSTDRFATHTCTIGSPDEQLGANEYGGHVHIGGPFVNSGAVKAYLSYTEFYFMGQAYRLGRYPIHFHLNGLMNGSYVRGCSIHKSFNRAINIHNTHEVLVENNVVYDIMGGALFLEDGIEHGNLIQYNLFIHVKRTSSLLNDDVVPAAFWITQPNNTVRHNVAASGTHFGFWYRMLENPSGPSTTTSVCPRRIPLGIFENNTVHSQGWFALWIHESFFPTKTGTCGSTTWVNAVFQKLTAWNNNKGPECVNCGGVQFENMLLVNNDEAAIEGKRLMSGNLYNPTTGPLYGNSTIVAYEPDLVNGNPECHTRAVNLPWSPGLTIENMVMKNFNGQNCTAIHGTVITCLCNKLCGGYEYLFKNIQWEDTNNRAEFRWHGDFSLRDVDGSLTDGIPGVPKLPGSLVVGKANHLPTDKCGPTAPGAGDLGSAFGQGAVQGVRCLPEVTALRFALDQTNPAGLMGSNMTVTLLDGGTEEVPFKTEALTDKKGWMTTLVNNRTYIVNWKSISTFINLSYIGFLENFRQSDYVIIRHTGIDIKPDRVQVLQNQIPKQPITDPLDPSVHSNGEVFYNETGKYIEYLVKAPVKPSLFNSYRLWVSFYKCFYTDCIVPTESSLSVLDTLRPSNALYWSNNNTWGDILGPLPKNGSSLTIPKGTWLVLDTSINITMNNITIYGTFEIDSGTIQDKRVYKLAFRQMLIIGGQFLAGPLPEKPLTNATLELTLLGSMSDEFINVDGPVIGPKSIGIYGAMSMHAKPITMMWTKLRITANAGENKLYLIDPVIDWLSGDRIVIATTSMNYKQSEVHQIASVSSDGLIITLSKNLIYTHVAYNQTYGNHRFITGAEVGLLKSNIIIQSDDQSIQNKFGGRILVSQTLHENNILYGQLKLSGVYFYRMGQQQFSTVTDARFPVAFISAGDVNNVSYIKSCIFEQSLSTAVGGFATTGLLIENNIFYQTYAIWLQNEGHKLIHNLLIESIWSGESAVDNQNLGILFEAALNIKEASDLILKDNSIAGAERLCVYTQGNPCDKSSKAIWEKNTVHSCFIGIMQLSTQYTCTVISNAQIYSVSQFSVYWKTDSAIQADNLQLVDNAGGLYPFVGLPSGRTHEISNKTFQFSNSLLVGRSGIQACDDSPNENAIILGSKLIGPTSPDGSHLGMTSAQFMSSVGEPQKGKLTDWMEDFANGGAGYLSNLTIANFGAICNGKRDYVWRTSTHNEDGVFPTYFMGTKVISVDLDSTVYYDRPNLANVRFDRCNDMECDGLKKVLVIDKDGGLFGQPTVIIPQSEWQYNLNSNYGVGDKRIPSRMLINVDGSSIDPMKQWPNKGSIIRDSSCIYMPKMQAYKCSKQLDHNLLLIESMDVDSLERRLSPIAFATEGLSANYIDLINGPSDHGVCSSYACLKRMSTYMAIVANQKNFIMYMTSTPPQEIRLRLPNAESDYAIRLGIDYFTSGRLDVYVNGVYTKAKNAIINNLGQTVLQSPKTPGEFMPDVMTDPVGTNYFNESLQMLYLIIKGDAIITVKLSQLVKVAFGLPAMSIEQFYGSDVVSNLANFLGIPAKNIRIVKVVSESSTNAGRRRRRSISGIFVELEISSPPVENLTNTIEPNITSGMTHAEMISSKVIDSVQTRLFEQVINATVVGITIKEPTPLPGSILWAAQVSDPANTQQNFEIVQIPENSKIKLIIPTGYASIVEGVPFQVEVSTTDSSGNLVKPLGSNTSSWAYELLQPDSVSPVKVSKTNFPDPATGTALISNLIFTEAGQSNLFVSVISPDESIRLNTSTTVTVKTRQLSLSLRPVQSNSDDSIIKSFIGQNFSVQVNIIDKQTGASTDNINWRNLIWNFTGDICSNSRKPKDILTTSPSTLLYDSSKTNNGFIWTINGFQTSWVYTYCISAIAYLNDSTTRQSQYDLSLTKIRIQVNPQNYIEPSRNAKKQFRFKVSGSYANMLQYIDEFKAAIQSELLTRFPNVLFENITFSEGSIAVDLVASSGTISVVETALNSFTSALNDGNVAFSVGGVSYTATSDTKNAGN</sequence>
<dbReference type="CDD" id="cd00102">
    <property type="entry name" value="IPT"/>
    <property type="match status" value="1"/>
</dbReference>
<feature type="non-terminal residue" evidence="11">
    <location>
        <position position="4416"/>
    </location>
</feature>
<keyword evidence="6" id="KW-0812">Transmembrane</keyword>
<evidence type="ECO:0000256" key="5">
    <source>
        <dbReference type="ARBA" id="ARBA00022729"/>
    </source>
</evidence>
<evidence type="ECO:0000256" key="9">
    <source>
        <dbReference type="SAM" id="SignalP"/>
    </source>
</evidence>
<dbReference type="Gene3D" id="2.60.40.10">
    <property type="entry name" value="Immunoglobulins"/>
    <property type="match status" value="5"/>
</dbReference>
<dbReference type="PANTHER" id="PTHR46769">
    <property type="entry name" value="POLYCYSTIC KIDNEY AND HEPATIC DISEASE 1 (AUTOSOMAL RECESSIVE)-LIKE 1"/>
    <property type="match status" value="1"/>
</dbReference>
<organism evidence="11 12">
    <name type="scientific">Schistosoma mekongi</name>
    <name type="common">Parasitic worm</name>
    <dbReference type="NCBI Taxonomy" id="38744"/>
    <lineage>
        <taxon>Eukaryota</taxon>
        <taxon>Metazoa</taxon>
        <taxon>Spiralia</taxon>
        <taxon>Lophotrochozoa</taxon>
        <taxon>Platyhelminthes</taxon>
        <taxon>Trematoda</taxon>
        <taxon>Digenea</taxon>
        <taxon>Strigeidida</taxon>
        <taxon>Schistosomatoidea</taxon>
        <taxon>Schistosomatidae</taxon>
        <taxon>Schistosoma</taxon>
    </lineage>
</organism>
<feature type="domain" description="G8" evidence="10">
    <location>
        <begin position="2165"/>
        <end position="2286"/>
    </location>
</feature>
<evidence type="ECO:0000313" key="12">
    <source>
        <dbReference type="Proteomes" id="UP001292079"/>
    </source>
</evidence>
<evidence type="ECO:0000256" key="6">
    <source>
        <dbReference type="ARBA" id="ARBA00022989"/>
    </source>
</evidence>
<keyword evidence="5 9" id="KW-0732">Signal</keyword>
<dbReference type="Proteomes" id="UP001292079">
    <property type="component" value="Unassembled WGS sequence"/>
</dbReference>
<dbReference type="GO" id="GO:0042995">
    <property type="term" value="C:cell projection"/>
    <property type="evidence" value="ECO:0007669"/>
    <property type="project" value="UniProtKB-SubCell"/>
</dbReference>
<evidence type="ECO:0000259" key="10">
    <source>
        <dbReference type="PROSITE" id="PS51484"/>
    </source>
</evidence>
<dbReference type="CDD" id="cd00603">
    <property type="entry name" value="IPT_PCSR"/>
    <property type="match status" value="5"/>
</dbReference>
<keyword evidence="7" id="KW-0325">Glycoprotein</keyword>
<dbReference type="EMBL" id="JALJAT010000001">
    <property type="protein sequence ID" value="KAK4475484.1"/>
    <property type="molecule type" value="Genomic_DNA"/>
</dbReference>
<dbReference type="Pfam" id="PF24606">
    <property type="entry name" value="CEMIP_beta-hel"/>
    <property type="match status" value="1"/>
</dbReference>
<dbReference type="InterPro" id="IPR006626">
    <property type="entry name" value="PbH1"/>
</dbReference>
<name>A0AAE1ZLD7_SCHME</name>
<dbReference type="Gene3D" id="2.60.40.420">
    <property type="entry name" value="Cupredoxins - blue copper proteins"/>
    <property type="match status" value="1"/>
</dbReference>
<dbReference type="SMART" id="SM00429">
    <property type="entry name" value="IPT"/>
    <property type="match status" value="5"/>
</dbReference>
<feature type="chain" id="PRO_5042222582" description="G8 domain-containing protein" evidence="9">
    <location>
        <begin position="24"/>
        <end position="4416"/>
    </location>
</feature>
<dbReference type="Pfam" id="PF10162">
    <property type="entry name" value="G8"/>
    <property type="match status" value="2"/>
</dbReference>
<dbReference type="InterPro" id="IPR055401">
    <property type="entry name" value="CEMIP_beta-hel_dom"/>
</dbReference>
<evidence type="ECO:0000256" key="2">
    <source>
        <dbReference type="ARBA" id="ARBA00004236"/>
    </source>
</evidence>
<dbReference type="InterPro" id="IPR002909">
    <property type="entry name" value="IPT_dom"/>
</dbReference>
<feature type="domain" description="G8" evidence="10">
    <location>
        <begin position="3025"/>
        <end position="3157"/>
    </location>
</feature>
<evidence type="ECO:0000313" key="11">
    <source>
        <dbReference type="EMBL" id="KAK4475484.1"/>
    </source>
</evidence>
<keyword evidence="6" id="KW-0472">Membrane</keyword>
<dbReference type="InterPro" id="IPR011050">
    <property type="entry name" value="Pectin_lyase_fold/virulence"/>
</dbReference>
<dbReference type="GO" id="GO:0005886">
    <property type="term" value="C:plasma membrane"/>
    <property type="evidence" value="ECO:0007669"/>
    <property type="project" value="UniProtKB-SubCell"/>
</dbReference>
<dbReference type="InterPro" id="IPR019316">
    <property type="entry name" value="G8_domain"/>
</dbReference>
<keyword evidence="12" id="KW-1185">Reference proteome</keyword>
<dbReference type="SUPFAM" id="SSF49503">
    <property type="entry name" value="Cupredoxins"/>
    <property type="match status" value="1"/>
</dbReference>
<accession>A0AAE1ZLD7</accession>
<evidence type="ECO:0000256" key="1">
    <source>
        <dbReference type="ARBA" id="ARBA00004167"/>
    </source>
</evidence>
<evidence type="ECO:0000256" key="8">
    <source>
        <dbReference type="ARBA" id="ARBA00023273"/>
    </source>
</evidence>
<dbReference type="SMART" id="SM01225">
    <property type="entry name" value="G8"/>
    <property type="match status" value="2"/>
</dbReference>
<dbReference type="InterPro" id="IPR008972">
    <property type="entry name" value="Cupredoxin"/>
</dbReference>
<dbReference type="Pfam" id="PF01833">
    <property type="entry name" value="TIG"/>
    <property type="match status" value="9"/>
</dbReference>
<dbReference type="InterPro" id="IPR014756">
    <property type="entry name" value="Ig_E-set"/>
</dbReference>
<dbReference type="PANTHER" id="PTHR46769:SF2">
    <property type="entry name" value="FIBROCYSTIN-L ISOFORM 2 PRECURSOR-RELATED"/>
    <property type="match status" value="1"/>
</dbReference>
<proteinExistence type="predicted"/>
<dbReference type="SUPFAM" id="SSF51126">
    <property type="entry name" value="Pectin lyase-like"/>
    <property type="match status" value="1"/>
</dbReference>
<feature type="signal peptide" evidence="9">
    <location>
        <begin position="1"/>
        <end position="23"/>
    </location>
</feature>
<reference evidence="11" key="1">
    <citation type="submission" date="2022-04" db="EMBL/GenBank/DDBJ databases">
        <authorList>
            <person name="Xu L."/>
            <person name="Lv Z."/>
        </authorList>
    </citation>
    <scope>NUCLEOTIDE SEQUENCE</scope>
    <source>
        <strain evidence="11">LV_2022a</strain>
    </source>
</reference>
<keyword evidence="4" id="KW-1003">Cell membrane</keyword>
<evidence type="ECO:0000256" key="7">
    <source>
        <dbReference type="ARBA" id="ARBA00023180"/>
    </source>
</evidence>
<dbReference type="PROSITE" id="PS51484">
    <property type="entry name" value="G8"/>
    <property type="match status" value="2"/>
</dbReference>
<keyword evidence="6" id="KW-1133">Transmembrane helix</keyword>